<evidence type="ECO:0000313" key="6">
    <source>
        <dbReference type="Proteomes" id="UP000334019"/>
    </source>
</evidence>
<dbReference type="InterPro" id="IPR058882">
    <property type="entry name" value="PglZ_C"/>
</dbReference>
<dbReference type="InterPro" id="IPR058880">
    <property type="entry name" value="PglZ_N"/>
</dbReference>
<dbReference type="KEGG" id="atq:GH723_04190"/>
<dbReference type="AlphaFoldDB" id="A0A5Q2RJ00"/>
<evidence type="ECO:0000259" key="2">
    <source>
        <dbReference type="Pfam" id="PF25861"/>
    </source>
</evidence>
<evidence type="ECO:0000313" key="5">
    <source>
        <dbReference type="EMBL" id="QGG94366.1"/>
    </source>
</evidence>
<feature type="compositionally biased region" description="Low complexity" evidence="1">
    <location>
        <begin position="741"/>
        <end position="752"/>
    </location>
</feature>
<evidence type="ECO:0000259" key="3">
    <source>
        <dbReference type="Pfam" id="PF25862"/>
    </source>
</evidence>
<accession>A0A5Q2RJ00</accession>
<dbReference type="InterPro" id="IPR017850">
    <property type="entry name" value="Alkaline_phosphatase_core_sf"/>
</dbReference>
<dbReference type="InterPro" id="IPR047992">
    <property type="entry name" value="BREX_PglZ"/>
</dbReference>
<organism evidence="5 6">
    <name type="scientific">Actinomarinicola tropica</name>
    <dbReference type="NCBI Taxonomy" id="2789776"/>
    <lineage>
        <taxon>Bacteria</taxon>
        <taxon>Bacillati</taxon>
        <taxon>Actinomycetota</taxon>
        <taxon>Acidimicrobiia</taxon>
        <taxon>Acidimicrobiales</taxon>
        <taxon>Iamiaceae</taxon>
        <taxon>Actinomarinicola</taxon>
    </lineage>
</organism>
<feature type="region of interest" description="Disordered" evidence="1">
    <location>
        <begin position="741"/>
        <end position="764"/>
    </location>
</feature>
<dbReference type="Pfam" id="PF25863">
    <property type="entry name" value="PglZ_C"/>
    <property type="match status" value="1"/>
</dbReference>
<dbReference type="NCBIfam" id="NF033446">
    <property type="entry name" value="BREX_PglZ_2"/>
    <property type="match status" value="1"/>
</dbReference>
<dbReference type="Pfam" id="PF08665">
    <property type="entry name" value="PglZ"/>
    <property type="match status" value="1"/>
</dbReference>
<gene>
    <name evidence="5" type="primary">pglZ</name>
    <name evidence="5" type="ORF">GH723_04190</name>
</gene>
<dbReference type="Pfam" id="PF25861">
    <property type="entry name" value="PglZ_2nd"/>
    <property type="match status" value="1"/>
</dbReference>
<sequence>MTRPALTAQQLRATVERALSSTRPSTLVLVSGDPDAPPPLDEVSGRPVTVVGSASPLEIRRLARQTGDTPLVVVTNCESDELGDDLLARAASRRIITPDRWATVCSLFAAERPSRQLTSRAHLADALIEERPRQGYPPATSRVLDLDTALDALADAALGLPPAGASGSTVLAWLDDVGLPARWRRLDKQVRTDLTQLARERHGPAAGPVMAILDAARTADAMALALAAEAIHHPDATGAETSRALLERELARPQLEAAEWRALAAAAAERVGQHTDPSQVAGWLDRAETVLADLDATSLAHLSSVLRSGFEARLRRAADAIGAWRGGDGELERTVAERIDEAAQHRLAREEPHRVERLRMAARLAKRGHGRLDRGHNLVELARQYRADGAWLDAARVQVSRSDGDPSVAAVLDACSAAMDGDRVAESAALAELTRHAVGPLPEGSLGIESVLDEVVVPVAAARPVLLVVLDGMSVSVHHEVVQHLANIGWTPVVDDERRVDRPVLATLPTVTEVSRASLLAGRLLRGGKDVETREFAAHHGLVAASRRGKPPIVFHKTALRDGGLDTRPAEVAATIADPQQKVVAVVINNIDERLDAVDQPPSGWSLAELSPLRDLLAEARRAGRALIVTSDHGHVLERGGEHRSISGGGQRWRPADPPVGDGEIEVAGPRVLGAHERIVMPIVEGLRYTGRKNGYHGGLTPQELFVPLTVLTAEPLDGWTPAPVVPPSWWHLDRVAPPEEVAPPASAPQAAARRRPAGSDLPTLFDLEPERQAAPAESATAAGWIEQLLAEPELASRRASPRIRLTDDELERLLRTLDRWAGVPLPLERLANETELPVARINRYVAQVQDLLNVDGYGIVEVLNNEVRFQRDLLLTQFEL</sequence>
<keyword evidence="6" id="KW-1185">Reference proteome</keyword>
<feature type="region of interest" description="Disordered" evidence="1">
    <location>
        <begin position="639"/>
        <end position="660"/>
    </location>
</feature>
<feature type="domain" description="Alkaline phosphatase-like protein PglZ second" evidence="2">
    <location>
        <begin position="169"/>
        <end position="304"/>
    </location>
</feature>
<feature type="domain" description="Alkaline phosphatase-like protein PglZ N-terminal" evidence="3">
    <location>
        <begin position="12"/>
        <end position="99"/>
    </location>
</feature>
<proteinExistence type="predicted"/>
<evidence type="ECO:0000256" key="1">
    <source>
        <dbReference type="SAM" id="MobiDB-lite"/>
    </source>
</evidence>
<dbReference type="Proteomes" id="UP000334019">
    <property type="component" value="Chromosome"/>
</dbReference>
<feature type="domain" description="Alkaline phosphatase-like protein PglZ C-terminal" evidence="4">
    <location>
        <begin position="782"/>
        <end position="880"/>
    </location>
</feature>
<dbReference type="RefSeq" id="WP_153758472.1">
    <property type="nucleotide sequence ID" value="NZ_CP045851.1"/>
</dbReference>
<evidence type="ECO:0000259" key="4">
    <source>
        <dbReference type="Pfam" id="PF25863"/>
    </source>
</evidence>
<dbReference type="SUPFAM" id="SSF53649">
    <property type="entry name" value="Alkaline phosphatase-like"/>
    <property type="match status" value="1"/>
</dbReference>
<name>A0A5Q2RJ00_9ACTN</name>
<dbReference type="Pfam" id="PF25862">
    <property type="entry name" value="PglZ_1st"/>
    <property type="match status" value="1"/>
</dbReference>
<dbReference type="EMBL" id="CP045851">
    <property type="protein sequence ID" value="QGG94366.1"/>
    <property type="molecule type" value="Genomic_DNA"/>
</dbReference>
<dbReference type="InterPro" id="IPR058881">
    <property type="entry name" value="PglZ_2nd"/>
</dbReference>
<protein>
    <submittedName>
        <fullName evidence="5">BREX-2 system phosphatase PglZ</fullName>
    </submittedName>
</protein>
<reference evidence="5 6" key="1">
    <citation type="submission" date="2019-11" db="EMBL/GenBank/DDBJ databases">
        <authorList>
            <person name="He Y."/>
        </authorList>
    </citation>
    <scope>NUCLEOTIDE SEQUENCE [LARGE SCALE GENOMIC DNA]</scope>
    <source>
        <strain evidence="5 6">SCSIO 58843</strain>
    </source>
</reference>